<evidence type="ECO:0000313" key="5">
    <source>
        <dbReference type="Proteomes" id="UP000694843"/>
    </source>
</evidence>
<dbReference type="CTD" id="90410"/>
<dbReference type="GO" id="GO:0097730">
    <property type="term" value="C:non-motile cilium"/>
    <property type="evidence" value="ECO:0007669"/>
    <property type="project" value="TreeGrafter"/>
</dbReference>
<dbReference type="GO" id="GO:0061512">
    <property type="term" value="P:protein localization to cilium"/>
    <property type="evidence" value="ECO:0007669"/>
    <property type="project" value="TreeGrafter"/>
</dbReference>
<dbReference type="OrthoDB" id="10254896at2759"/>
<keyword evidence="2 4" id="KW-0175">Coiled coil</keyword>
<keyword evidence="5" id="KW-1185">Reference proteome</keyword>
<evidence type="ECO:0000256" key="1">
    <source>
        <dbReference type="ARBA" id="ARBA00004138"/>
    </source>
</evidence>
<feature type="coiled-coil region" evidence="4">
    <location>
        <begin position="80"/>
        <end position="118"/>
    </location>
</feature>
<dbReference type="Proteomes" id="UP000694843">
    <property type="component" value="Unplaced"/>
</dbReference>
<dbReference type="GO" id="GO:0036064">
    <property type="term" value="C:ciliary basal body"/>
    <property type="evidence" value="ECO:0007669"/>
    <property type="project" value="TreeGrafter"/>
</dbReference>
<dbReference type="AlphaFoldDB" id="A0A8B7PKW6"/>
<organism evidence="5 6">
    <name type="scientific">Hyalella azteca</name>
    <name type="common">Amphipod</name>
    <dbReference type="NCBI Taxonomy" id="294128"/>
    <lineage>
        <taxon>Eukaryota</taxon>
        <taxon>Metazoa</taxon>
        <taxon>Ecdysozoa</taxon>
        <taxon>Arthropoda</taxon>
        <taxon>Crustacea</taxon>
        <taxon>Multicrustacea</taxon>
        <taxon>Malacostraca</taxon>
        <taxon>Eumalacostraca</taxon>
        <taxon>Peracarida</taxon>
        <taxon>Amphipoda</taxon>
        <taxon>Senticaudata</taxon>
        <taxon>Talitrida</taxon>
        <taxon>Talitroidea</taxon>
        <taxon>Hyalellidae</taxon>
        <taxon>Hyalella</taxon>
    </lineage>
</organism>
<keyword evidence="3" id="KW-0966">Cell projection</keyword>
<evidence type="ECO:0000256" key="3">
    <source>
        <dbReference type="ARBA" id="ARBA00023273"/>
    </source>
</evidence>
<evidence type="ECO:0000313" key="6">
    <source>
        <dbReference type="RefSeq" id="XP_018026823.1"/>
    </source>
</evidence>
<comment type="subcellular location">
    <subcellularLocation>
        <location evidence="1">Cell projection</location>
        <location evidence="1">Cilium</location>
    </subcellularLocation>
</comment>
<gene>
    <name evidence="6" type="primary">LOC108682205</name>
</gene>
<dbReference type="GeneID" id="108682205"/>
<protein>
    <submittedName>
        <fullName evidence="6">Intraflagellar transport protein 20 homolog</fullName>
    </submittedName>
</protein>
<evidence type="ECO:0000256" key="2">
    <source>
        <dbReference type="ARBA" id="ARBA00023054"/>
    </source>
</evidence>
<dbReference type="OMA" id="TMAKQRQ"/>
<dbReference type="GO" id="GO:0097546">
    <property type="term" value="C:ciliary base"/>
    <property type="evidence" value="ECO:0007669"/>
    <property type="project" value="TreeGrafter"/>
</dbReference>
<dbReference type="PANTHER" id="PTHR31978">
    <property type="entry name" value="INTRAFLAGELLAR TRANSPORT PROTEIN 20 HOMOLOG"/>
    <property type="match status" value="1"/>
</dbReference>
<dbReference type="KEGG" id="hazt:108682205"/>
<accession>A0A8B7PKW6</accession>
<evidence type="ECO:0000256" key="4">
    <source>
        <dbReference type="SAM" id="Coils"/>
    </source>
</evidence>
<dbReference type="GO" id="GO:0060271">
    <property type="term" value="P:cilium assembly"/>
    <property type="evidence" value="ECO:0007669"/>
    <property type="project" value="TreeGrafter"/>
</dbReference>
<dbReference type="GO" id="GO:0005813">
    <property type="term" value="C:centrosome"/>
    <property type="evidence" value="ECO:0007669"/>
    <property type="project" value="TreeGrafter"/>
</dbReference>
<dbReference type="InterPro" id="IPR028172">
    <property type="entry name" value="FT20"/>
</dbReference>
<sequence>MAADKTLARSGLYFDELNKIRVLEPEVAQQTTELRDECRGFVDKINDFHELADHFMGVADRLRDAVEKEKLSALGARNMLKSISKQREAQQLQLQALIGEKKLELERLRIQHDSLQQTEAEQQEFIEQFITQK</sequence>
<proteinExistence type="predicted"/>
<dbReference type="PANTHER" id="PTHR31978:SF1">
    <property type="entry name" value="INTRAFLAGELLAR TRANSPORT PROTEIN 20 HOMOLOG"/>
    <property type="match status" value="1"/>
</dbReference>
<dbReference type="GO" id="GO:0030990">
    <property type="term" value="C:intraciliary transport particle"/>
    <property type="evidence" value="ECO:0007669"/>
    <property type="project" value="TreeGrafter"/>
</dbReference>
<name>A0A8B7PKW6_HYAAZ</name>
<dbReference type="RefSeq" id="XP_018026823.1">
    <property type="nucleotide sequence ID" value="XM_018171334.2"/>
</dbReference>
<dbReference type="Pfam" id="PF14931">
    <property type="entry name" value="IFT20"/>
    <property type="match status" value="1"/>
</dbReference>
<reference evidence="6" key="1">
    <citation type="submission" date="2025-08" db="UniProtKB">
        <authorList>
            <consortium name="RefSeq"/>
        </authorList>
    </citation>
    <scope>IDENTIFICATION</scope>
    <source>
        <tissue evidence="6">Whole organism</tissue>
    </source>
</reference>
<dbReference type="GO" id="GO:0005737">
    <property type="term" value="C:cytoplasm"/>
    <property type="evidence" value="ECO:0007669"/>
    <property type="project" value="TreeGrafter"/>
</dbReference>